<name>A0ABD5E8F3_9ACTN</name>
<evidence type="ECO:0000256" key="9">
    <source>
        <dbReference type="SAM" id="MobiDB-lite"/>
    </source>
</evidence>
<dbReference type="InterPro" id="IPR050487">
    <property type="entry name" value="FtsQ_DivIB"/>
</dbReference>
<evidence type="ECO:0000256" key="4">
    <source>
        <dbReference type="ARBA" id="ARBA00022692"/>
    </source>
</evidence>
<keyword evidence="7 8" id="KW-0131">Cell cycle</keyword>
<evidence type="ECO:0000256" key="6">
    <source>
        <dbReference type="ARBA" id="ARBA00023136"/>
    </source>
</evidence>
<comment type="similarity">
    <text evidence="8">Belongs to the FtsQ/DivIB family. FtsQ subfamily.</text>
</comment>
<organism evidence="11 12">
    <name type="scientific">Streptomyces evansiae</name>
    <dbReference type="NCBI Taxonomy" id="3075535"/>
    <lineage>
        <taxon>Bacteria</taxon>
        <taxon>Bacillati</taxon>
        <taxon>Actinomycetota</taxon>
        <taxon>Actinomycetes</taxon>
        <taxon>Kitasatosporales</taxon>
        <taxon>Streptomycetaceae</taxon>
        <taxon>Streptomyces</taxon>
    </lineage>
</organism>
<dbReference type="PROSITE" id="PS51779">
    <property type="entry name" value="POTRA"/>
    <property type="match status" value="1"/>
</dbReference>
<feature type="domain" description="POTRA" evidence="10">
    <location>
        <begin position="64"/>
        <end position="133"/>
    </location>
</feature>
<evidence type="ECO:0000256" key="7">
    <source>
        <dbReference type="ARBA" id="ARBA00023306"/>
    </source>
</evidence>
<dbReference type="PANTHER" id="PTHR37820:SF1">
    <property type="entry name" value="CELL DIVISION PROTEIN FTSQ"/>
    <property type="match status" value="1"/>
</dbReference>
<dbReference type="Gene3D" id="3.10.20.310">
    <property type="entry name" value="membrane protein fhac"/>
    <property type="match status" value="1"/>
</dbReference>
<keyword evidence="6 8" id="KW-0472">Membrane</keyword>
<dbReference type="EMBL" id="JAVRER010000026">
    <property type="protein sequence ID" value="MDT0417353.1"/>
    <property type="molecule type" value="Genomic_DNA"/>
</dbReference>
<reference evidence="12" key="1">
    <citation type="submission" date="2023-07" db="EMBL/GenBank/DDBJ databases">
        <title>30 novel species of actinomycetes from the DSMZ collection.</title>
        <authorList>
            <person name="Nouioui I."/>
        </authorList>
    </citation>
    <scope>NUCLEOTIDE SEQUENCE [LARGE SCALE GENOMIC DNA]</scope>
    <source>
        <strain evidence="12">DSM 41982</strain>
    </source>
</reference>
<evidence type="ECO:0000256" key="3">
    <source>
        <dbReference type="ARBA" id="ARBA00022618"/>
    </source>
</evidence>
<comment type="function">
    <text evidence="8">Essential cell division protein.</text>
</comment>
<dbReference type="PANTHER" id="PTHR37820">
    <property type="entry name" value="CELL DIVISION PROTEIN DIVIB"/>
    <property type="match status" value="1"/>
</dbReference>
<evidence type="ECO:0000256" key="2">
    <source>
        <dbReference type="ARBA" id="ARBA00022475"/>
    </source>
</evidence>
<proteinExistence type="inferred from homology"/>
<keyword evidence="5 8" id="KW-1133">Transmembrane helix</keyword>
<dbReference type="InterPro" id="IPR026579">
    <property type="entry name" value="FtsQ"/>
</dbReference>
<keyword evidence="3 8" id="KW-0132">Cell division</keyword>
<dbReference type="InterPro" id="IPR005548">
    <property type="entry name" value="Cell_div_FtsQ/DivIB_C"/>
</dbReference>
<evidence type="ECO:0000256" key="1">
    <source>
        <dbReference type="ARBA" id="ARBA00004370"/>
    </source>
</evidence>
<dbReference type="Pfam" id="PF03799">
    <property type="entry name" value="FtsQ_DivIB_C"/>
    <property type="match status" value="1"/>
</dbReference>
<dbReference type="HAMAP" id="MF_00911">
    <property type="entry name" value="FtsQ_subfam"/>
    <property type="match status" value="1"/>
</dbReference>
<keyword evidence="4 8" id="KW-0812">Transmembrane</keyword>
<gene>
    <name evidence="8" type="primary">ftsQ</name>
    <name evidence="11" type="ORF">RM574_17830</name>
</gene>
<dbReference type="InterPro" id="IPR013685">
    <property type="entry name" value="POTRA_FtsQ_type"/>
</dbReference>
<evidence type="ECO:0000256" key="5">
    <source>
        <dbReference type="ARBA" id="ARBA00022989"/>
    </source>
</evidence>
<dbReference type="AlphaFoldDB" id="A0ABD5E8F3"/>
<keyword evidence="2 8" id="KW-1003">Cell membrane</keyword>
<dbReference type="GO" id="GO:0032153">
    <property type="term" value="C:cell division site"/>
    <property type="evidence" value="ECO:0007669"/>
    <property type="project" value="UniProtKB-UniRule"/>
</dbReference>
<dbReference type="InterPro" id="IPR034746">
    <property type="entry name" value="POTRA"/>
</dbReference>
<dbReference type="Proteomes" id="UP001183607">
    <property type="component" value="Unassembled WGS sequence"/>
</dbReference>
<feature type="transmembrane region" description="Helical" evidence="8">
    <location>
        <begin position="38"/>
        <end position="59"/>
    </location>
</feature>
<dbReference type="Pfam" id="PF08478">
    <property type="entry name" value="POTRA_1"/>
    <property type="match status" value="1"/>
</dbReference>
<dbReference type="GO" id="GO:0043093">
    <property type="term" value="P:FtsZ-dependent cytokinesis"/>
    <property type="evidence" value="ECO:0007669"/>
    <property type="project" value="UniProtKB-UniRule"/>
</dbReference>
<evidence type="ECO:0000256" key="8">
    <source>
        <dbReference type="HAMAP-Rule" id="MF_00911"/>
    </source>
</evidence>
<evidence type="ECO:0000313" key="12">
    <source>
        <dbReference type="Proteomes" id="UP001183607"/>
    </source>
</evidence>
<protein>
    <recommendedName>
        <fullName evidence="8">Cell division protein FtsQ</fullName>
    </recommendedName>
</protein>
<evidence type="ECO:0000259" key="10">
    <source>
        <dbReference type="PROSITE" id="PS51779"/>
    </source>
</evidence>
<sequence>MAGARTAQGGEGRTGVEAPHDAERSPAPPPPPRGLPGLRFWLVAGGLVLLLGGALYLLYGSPWLKLRQVSVTGTEVLTRREVEEAAAAPAGSPLISVDTDALEANARARLPRIESVEIDRSWPHGLHIAVTERKPVLVREKGGKFDEVDAHGVLFATVGTPPRGIPRLDLDASDSPSLHRFGTARLLREAATVAARVPSPVVKELRTIRIRSYDDVTLLLRDGRTVAWGSGEKSAAKARTLTALMKAAPKARYFDVSVPVAPSVR</sequence>
<comment type="caution">
    <text evidence="11">The sequence shown here is derived from an EMBL/GenBank/DDBJ whole genome shotgun (WGS) entry which is preliminary data.</text>
</comment>
<dbReference type="GO" id="GO:0005886">
    <property type="term" value="C:plasma membrane"/>
    <property type="evidence" value="ECO:0007669"/>
    <property type="project" value="UniProtKB-SubCell"/>
</dbReference>
<feature type="region of interest" description="Disordered" evidence="9">
    <location>
        <begin position="1"/>
        <end position="32"/>
    </location>
</feature>
<evidence type="ECO:0000313" key="11">
    <source>
        <dbReference type="EMBL" id="MDT0417353.1"/>
    </source>
</evidence>
<comment type="subcellular location">
    <subcellularLocation>
        <location evidence="8">Cell membrane</location>
        <topology evidence="8">Single-pass type II membrane protein</topology>
    </subcellularLocation>
    <subcellularLocation>
        <location evidence="1">Membrane</location>
    </subcellularLocation>
    <text evidence="8">Localizes to the division septum.</text>
</comment>
<dbReference type="RefSeq" id="WP_007828248.1">
    <property type="nucleotide sequence ID" value="NZ_JAVRER010000026.1"/>
</dbReference>
<accession>A0ABD5E8F3</accession>